<dbReference type="AlphaFoldDB" id="A0A182VWP7"/>
<feature type="region of interest" description="Disordered" evidence="1">
    <location>
        <begin position="134"/>
        <end position="168"/>
    </location>
</feature>
<evidence type="ECO:0000313" key="4">
    <source>
        <dbReference type="Proteomes" id="UP000075920"/>
    </source>
</evidence>
<protein>
    <submittedName>
        <fullName evidence="3">Uncharacterized protein</fullName>
    </submittedName>
</protein>
<feature type="region of interest" description="Disordered" evidence="1">
    <location>
        <begin position="331"/>
        <end position="383"/>
    </location>
</feature>
<keyword evidence="4" id="KW-1185">Reference proteome</keyword>
<dbReference type="VEuPathDB" id="VectorBase:AMIN002496"/>
<organism evidence="3 4">
    <name type="scientific">Anopheles minimus</name>
    <dbReference type="NCBI Taxonomy" id="112268"/>
    <lineage>
        <taxon>Eukaryota</taxon>
        <taxon>Metazoa</taxon>
        <taxon>Ecdysozoa</taxon>
        <taxon>Arthropoda</taxon>
        <taxon>Hexapoda</taxon>
        <taxon>Insecta</taxon>
        <taxon>Pterygota</taxon>
        <taxon>Neoptera</taxon>
        <taxon>Endopterygota</taxon>
        <taxon>Diptera</taxon>
        <taxon>Nematocera</taxon>
        <taxon>Culicoidea</taxon>
        <taxon>Culicidae</taxon>
        <taxon>Anophelinae</taxon>
        <taxon>Anopheles</taxon>
    </lineage>
</organism>
<feature type="chain" id="PRO_5008140475" evidence="2">
    <location>
        <begin position="27"/>
        <end position="631"/>
    </location>
</feature>
<keyword evidence="2" id="KW-0732">Signal</keyword>
<reference evidence="3" key="2">
    <citation type="submission" date="2020-05" db="UniProtKB">
        <authorList>
            <consortium name="EnsemblMetazoa"/>
        </authorList>
    </citation>
    <scope>IDENTIFICATION</scope>
    <source>
        <strain evidence="3">MINIMUS1</strain>
    </source>
</reference>
<accession>A0A182VWP7</accession>
<dbReference type="EnsemblMetazoa" id="AMIN002496-RA">
    <property type="protein sequence ID" value="AMIN002496-PA"/>
    <property type="gene ID" value="AMIN002496"/>
</dbReference>
<name>A0A182VWP7_9DIPT</name>
<evidence type="ECO:0000313" key="3">
    <source>
        <dbReference type="EnsemblMetazoa" id="AMIN002496-PA"/>
    </source>
</evidence>
<evidence type="ECO:0000256" key="2">
    <source>
        <dbReference type="SAM" id="SignalP"/>
    </source>
</evidence>
<feature type="region of interest" description="Disordered" evidence="1">
    <location>
        <begin position="401"/>
        <end position="422"/>
    </location>
</feature>
<dbReference type="Proteomes" id="UP000075920">
    <property type="component" value="Unassembled WGS sequence"/>
</dbReference>
<sequence>MCCAAKFHSAVSVLVCVGLFVPFVRTIEVHEDVNEGPIGAQLRVNASIPHTNATAPMVNERNVNDLPPAAPPHQHYHPGEQTATAGATKGELLLVANNFTAFPSNHKQHSGASAVHGQTSSPLTTEVVAIAGITSFSSSSPPPPPASSSSTSATPPPAAGLSSFRATNGHLYPGRGTSTIVNDRSVQHQISGYRKRQLYASAAPRRNVTNGSSEGQFTKEFIPSPEVIPFFNEENSAPGSPTTGTVDAPYPTGLSDGDSRWYAGGMGLSGHGYVKQPSGSGSSEESGKWDHKYTWTTPSQRHQQNLQIKFPQDPTPHFPSPKGKWKWIPEEENESTEGTKNQVQRPKVGETPFSSSGSFEEHNFGRHQYTFPTPSKNHPYSFDRTPAEGAFSVDPVIVGSNSSVSSSTSGSGVSTESTETNNGIGSLTDVKLVGKEDAHLKSVSPWKKIIHVLSAAIPIGLLISALTPQVVYINPNATQPPIQLQTPTPVSGAGLSSTGLRQRSLGQDLPRFVLAQRGLGADPVALVKLLRKLNALEQRDSVRTGSIAEDVEGMNRLMDTGKLLDCDWKLLCQLARQGMSGPGTDAVHKMLWKIVSETPSEWTGRLGLEEIFRIIREGDCDRLQRTCDQDT</sequence>
<feature type="signal peptide" evidence="2">
    <location>
        <begin position="1"/>
        <end position="26"/>
    </location>
</feature>
<proteinExistence type="predicted"/>
<evidence type="ECO:0000256" key="1">
    <source>
        <dbReference type="SAM" id="MobiDB-lite"/>
    </source>
</evidence>
<reference evidence="4" key="1">
    <citation type="submission" date="2013-03" db="EMBL/GenBank/DDBJ databases">
        <title>The Genome Sequence of Anopheles minimus MINIMUS1.</title>
        <authorList>
            <consortium name="The Broad Institute Genomics Platform"/>
            <person name="Neafsey D.E."/>
            <person name="Walton C."/>
            <person name="Walker B."/>
            <person name="Young S.K."/>
            <person name="Zeng Q."/>
            <person name="Gargeya S."/>
            <person name="Fitzgerald M."/>
            <person name="Haas B."/>
            <person name="Abouelleil A."/>
            <person name="Allen A.W."/>
            <person name="Alvarado L."/>
            <person name="Arachchi H.M."/>
            <person name="Berlin A.M."/>
            <person name="Chapman S.B."/>
            <person name="Gainer-Dewar J."/>
            <person name="Goldberg J."/>
            <person name="Griggs A."/>
            <person name="Gujja S."/>
            <person name="Hansen M."/>
            <person name="Howarth C."/>
            <person name="Imamovic A."/>
            <person name="Ireland A."/>
            <person name="Larimer J."/>
            <person name="McCowan C."/>
            <person name="Murphy C."/>
            <person name="Pearson M."/>
            <person name="Poon T.W."/>
            <person name="Priest M."/>
            <person name="Roberts A."/>
            <person name="Saif S."/>
            <person name="Shea T."/>
            <person name="Sisk P."/>
            <person name="Sykes S."/>
            <person name="Wortman J."/>
            <person name="Nusbaum C."/>
            <person name="Birren B."/>
        </authorList>
    </citation>
    <scope>NUCLEOTIDE SEQUENCE [LARGE SCALE GENOMIC DNA]</scope>
    <source>
        <strain evidence="4">MINIMUS1</strain>
    </source>
</reference>